<feature type="compositionally biased region" description="Polar residues" evidence="1">
    <location>
        <begin position="149"/>
        <end position="162"/>
    </location>
</feature>
<feature type="compositionally biased region" description="Basic and acidic residues" evidence="1">
    <location>
        <begin position="275"/>
        <end position="289"/>
    </location>
</feature>
<dbReference type="Proteomes" id="UP000606974">
    <property type="component" value="Unassembled WGS sequence"/>
</dbReference>
<dbReference type="AlphaFoldDB" id="A0A8H7A7P7"/>
<feature type="region of interest" description="Disordered" evidence="1">
    <location>
        <begin position="131"/>
        <end position="162"/>
    </location>
</feature>
<reference evidence="2" key="1">
    <citation type="submission" date="2020-02" db="EMBL/GenBank/DDBJ databases">
        <authorList>
            <person name="Palmer J.M."/>
        </authorList>
    </citation>
    <scope>NUCLEOTIDE SEQUENCE</scope>
    <source>
        <strain evidence="2">EPUS1.4</strain>
        <tissue evidence="2">Thallus</tissue>
    </source>
</reference>
<evidence type="ECO:0000256" key="1">
    <source>
        <dbReference type="SAM" id="MobiDB-lite"/>
    </source>
</evidence>
<feature type="compositionally biased region" description="Basic and acidic residues" evidence="1">
    <location>
        <begin position="245"/>
        <end position="254"/>
    </location>
</feature>
<feature type="region of interest" description="Disordered" evidence="1">
    <location>
        <begin position="1"/>
        <end position="89"/>
    </location>
</feature>
<feature type="compositionally biased region" description="Basic and acidic residues" evidence="1">
    <location>
        <begin position="9"/>
        <end position="20"/>
    </location>
</feature>
<feature type="region of interest" description="Disordered" evidence="1">
    <location>
        <begin position="310"/>
        <end position="357"/>
    </location>
</feature>
<feature type="region of interest" description="Disordered" evidence="1">
    <location>
        <begin position="99"/>
        <end position="118"/>
    </location>
</feature>
<feature type="region of interest" description="Disordered" evidence="1">
    <location>
        <begin position="275"/>
        <end position="295"/>
    </location>
</feature>
<dbReference type="OrthoDB" id="5387389at2759"/>
<protein>
    <recommendedName>
        <fullName evidence="4">BZIP domain-containing protein</fullName>
    </recommendedName>
</protein>
<name>A0A8H7A7P7_9EURO</name>
<feature type="compositionally biased region" description="Basic residues" evidence="1">
    <location>
        <begin position="21"/>
        <end position="37"/>
    </location>
</feature>
<feature type="compositionally biased region" description="Polar residues" evidence="1">
    <location>
        <begin position="39"/>
        <end position="53"/>
    </location>
</feature>
<accession>A0A8H7A7P7</accession>
<feature type="compositionally biased region" description="Acidic residues" evidence="1">
    <location>
        <begin position="422"/>
        <end position="433"/>
    </location>
</feature>
<gene>
    <name evidence="2" type="ORF">GJ744_002599</name>
</gene>
<keyword evidence="3" id="KW-1185">Reference proteome</keyword>
<feature type="region of interest" description="Disordered" evidence="1">
    <location>
        <begin position="194"/>
        <end position="254"/>
    </location>
</feature>
<proteinExistence type="predicted"/>
<evidence type="ECO:0008006" key="4">
    <source>
        <dbReference type="Google" id="ProtNLM"/>
    </source>
</evidence>
<comment type="caution">
    <text evidence="2">The sequence shown here is derived from an EMBL/GenBank/DDBJ whole genome shotgun (WGS) entry which is preliminary data.</text>
</comment>
<evidence type="ECO:0000313" key="2">
    <source>
        <dbReference type="EMBL" id="KAF7504180.1"/>
    </source>
</evidence>
<evidence type="ECO:0000313" key="3">
    <source>
        <dbReference type="Proteomes" id="UP000606974"/>
    </source>
</evidence>
<feature type="region of interest" description="Disordered" evidence="1">
    <location>
        <begin position="380"/>
        <end position="436"/>
    </location>
</feature>
<organism evidence="2 3">
    <name type="scientific">Endocarpon pusillum</name>
    <dbReference type="NCBI Taxonomy" id="364733"/>
    <lineage>
        <taxon>Eukaryota</taxon>
        <taxon>Fungi</taxon>
        <taxon>Dikarya</taxon>
        <taxon>Ascomycota</taxon>
        <taxon>Pezizomycotina</taxon>
        <taxon>Eurotiomycetes</taxon>
        <taxon>Chaetothyriomycetidae</taxon>
        <taxon>Verrucariales</taxon>
        <taxon>Verrucariaceae</taxon>
        <taxon>Endocarpon</taxon>
    </lineage>
</organism>
<feature type="compositionally biased region" description="Polar residues" evidence="1">
    <location>
        <begin position="406"/>
        <end position="418"/>
    </location>
</feature>
<feature type="compositionally biased region" description="Basic and acidic residues" evidence="1">
    <location>
        <begin position="55"/>
        <end position="66"/>
    </location>
</feature>
<dbReference type="EMBL" id="JAACFV010000146">
    <property type="protein sequence ID" value="KAF7504180.1"/>
    <property type="molecule type" value="Genomic_DNA"/>
</dbReference>
<sequence length="457" mass="50830">MSIYNVEEDWARIHQPESRKRAQNRLSQRRHRAKVRRQAASSSQEPVQTSAHFPSSHDLDIDHNSLSDEYLNPPLGQDEPGNMSTLSPTQQDFDINAAFSTNQPLPSNGLAPPSPGEWAAFSQSLASQSFQPDKFPLSSYPQPGGAPGTAQSSASSMTAKPTSAYQDENLLHNPHWAIPRPPSDSMQTTDLTRSIDSIPIPNPRDVSRPQSSHEPQRLPTPHHEHQDGPPRAVSRYHASCQPTQERPRPFDHIKSSRPQLYCQSADTVAQDVFQHSDSDQPLRQYDRAPEHKRKRSISEFISRNIPTSVLRPSAQRHQTQCSKCRYAPPNSPADHSTDFVTPRTPVSSPARGYAQKGQSHNLDILSDCGAALMNLVQQNLSKPKGKTASPSLNSRPRQSERRNPADPSSGSGINSFENDLSEHDEEEGEEEGKDVERVVIVYLRKGNCSAKRCFVMT</sequence>